<dbReference type="CDD" id="cd24068">
    <property type="entry name" value="ASKHA_NBD_ROK_FnNanK-like"/>
    <property type="match status" value="1"/>
</dbReference>
<evidence type="ECO:0000313" key="4">
    <source>
        <dbReference type="Proteomes" id="UP000709219"/>
    </source>
</evidence>
<sequence length="298" mass="31878">MNILGIDIGGTSIKSDVYNEDGNALGHFSEQRTDICHENQTNGILEQICDLIAGYQSIIDLDGVAISTAGVVDSQSGKIVYAGYTIPSYSGTDFLSEIQKRFSIPVTVENDVNCALLGEMWKGAARNSHSTVMITVGTGIGGGIFANEQILSGHNFTAGEIGYLPIGNADWQSLASASALVHMYEEASGLKKQTGKTFFEAVDKSNPVALKVLKTYVNHLSQGLVTISYVLNPEKIILGGGIFARSDVLLPLLKNVLQHAIQDQRFLPREIVTATLGNEAGRLGAVAKFLMDQGKNLS</sequence>
<evidence type="ECO:0000256" key="1">
    <source>
        <dbReference type="ARBA" id="ARBA00006479"/>
    </source>
</evidence>
<comment type="similarity">
    <text evidence="1">Belongs to the ROK (NagC/XylR) family.</text>
</comment>
<organism evidence="2 4">
    <name type="scientific">Streptococcus parasanguinis</name>
    <dbReference type="NCBI Taxonomy" id="1318"/>
    <lineage>
        <taxon>Bacteria</taxon>
        <taxon>Bacillati</taxon>
        <taxon>Bacillota</taxon>
        <taxon>Bacilli</taxon>
        <taxon>Lactobacillales</taxon>
        <taxon>Streptococcaceae</taxon>
        <taxon>Streptococcus</taxon>
    </lineage>
</organism>
<dbReference type="Pfam" id="PF00480">
    <property type="entry name" value="ROK"/>
    <property type="match status" value="1"/>
</dbReference>
<reference evidence="2" key="1">
    <citation type="submission" date="2021-02" db="EMBL/GenBank/DDBJ databases">
        <title>Infant gut strain persistence is associated with maternal origin, phylogeny, and functional potential including surface adhesion and iron acquisition.</title>
        <authorList>
            <person name="Lou Y.C."/>
        </authorList>
    </citation>
    <scope>NUCLEOTIDE SEQUENCE</scope>
    <source>
        <strain evidence="2">L3_098_011G1_dasL3_098_011G1_concoct_7</strain>
    </source>
</reference>
<dbReference type="EMBL" id="JAGZFP010000014">
    <property type="protein sequence ID" value="MBS5358674.1"/>
    <property type="molecule type" value="Genomic_DNA"/>
</dbReference>
<gene>
    <name evidence="2" type="ORF">KHX87_06150</name>
    <name evidence="3" type="ORF">PNV36_07740</name>
</gene>
<dbReference type="PANTHER" id="PTHR18964:SF165">
    <property type="entry name" value="BETA-GLUCOSIDE KINASE"/>
    <property type="match status" value="1"/>
</dbReference>
<evidence type="ECO:0000313" key="3">
    <source>
        <dbReference type="EMBL" id="MDB8620295.1"/>
    </source>
</evidence>
<dbReference type="Gene3D" id="3.30.420.40">
    <property type="match status" value="2"/>
</dbReference>
<reference evidence="3" key="2">
    <citation type="submission" date="2023-01" db="EMBL/GenBank/DDBJ databases">
        <title>Human gut microbiome strain richness.</title>
        <authorList>
            <person name="Chen-Liaw A."/>
        </authorList>
    </citation>
    <scope>NUCLEOTIDE SEQUENCE</scope>
    <source>
        <strain evidence="3">1001262st2_G8_1001262B_160229</strain>
    </source>
</reference>
<protein>
    <submittedName>
        <fullName evidence="2">ROK family protein</fullName>
    </submittedName>
</protein>
<dbReference type="Proteomes" id="UP001212685">
    <property type="component" value="Unassembled WGS sequence"/>
</dbReference>
<name>A0A943DEP8_STRPA</name>
<dbReference type="EMBL" id="JAQMJV010000012">
    <property type="protein sequence ID" value="MDB8620295.1"/>
    <property type="molecule type" value="Genomic_DNA"/>
</dbReference>
<dbReference type="Proteomes" id="UP000709219">
    <property type="component" value="Unassembled WGS sequence"/>
</dbReference>
<dbReference type="SUPFAM" id="SSF53067">
    <property type="entry name" value="Actin-like ATPase domain"/>
    <property type="match status" value="1"/>
</dbReference>
<dbReference type="PANTHER" id="PTHR18964">
    <property type="entry name" value="ROK (REPRESSOR, ORF, KINASE) FAMILY"/>
    <property type="match status" value="1"/>
</dbReference>
<comment type="caution">
    <text evidence="2">The sequence shown here is derived from an EMBL/GenBank/DDBJ whole genome shotgun (WGS) entry which is preliminary data.</text>
</comment>
<dbReference type="RefSeq" id="WP_049483955.1">
    <property type="nucleotide sequence ID" value="NZ_JAQMJV010000012.1"/>
</dbReference>
<dbReference type="InterPro" id="IPR000600">
    <property type="entry name" value="ROK"/>
</dbReference>
<proteinExistence type="inferred from homology"/>
<dbReference type="InterPro" id="IPR043129">
    <property type="entry name" value="ATPase_NBD"/>
</dbReference>
<dbReference type="AlphaFoldDB" id="A0A943DEP8"/>
<accession>A0A943DEP8</accession>
<evidence type="ECO:0000313" key="2">
    <source>
        <dbReference type="EMBL" id="MBS5358674.1"/>
    </source>
</evidence>